<dbReference type="PROSITE" id="PS50297">
    <property type="entry name" value="ANK_REP_REGION"/>
    <property type="match status" value="1"/>
</dbReference>
<comment type="caution">
    <text evidence="4">The sequence shown here is derived from an EMBL/GenBank/DDBJ whole genome shotgun (WGS) entry which is preliminary data.</text>
</comment>
<evidence type="ECO:0000256" key="3">
    <source>
        <dbReference type="PROSITE-ProRule" id="PRU00023"/>
    </source>
</evidence>
<dbReference type="SUPFAM" id="SSF48403">
    <property type="entry name" value="Ankyrin repeat"/>
    <property type="match status" value="1"/>
</dbReference>
<dbReference type="PROSITE" id="PS50088">
    <property type="entry name" value="ANK_REPEAT"/>
    <property type="match status" value="1"/>
</dbReference>
<feature type="repeat" description="ANK" evidence="3">
    <location>
        <begin position="87"/>
        <end position="119"/>
    </location>
</feature>
<dbReference type="Gene3D" id="1.25.40.20">
    <property type="entry name" value="Ankyrin repeat-containing domain"/>
    <property type="match status" value="1"/>
</dbReference>
<dbReference type="EMBL" id="CAJDYZ010011096">
    <property type="protein sequence ID" value="CAD1478896.1"/>
    <property type="molecule type" value="Genomic_DNA"/>
</dbReference>
<dbReference type="PANTHER" id="PTHR24198">
    <property type="entry name" value="ANKYRIN REPEAT AND PROTEIN KINASE DOMAIN-CONTAINING PROTEIN"/>
    <property type="match status" value="1"/>
</dbReference>
<evidence type="ECO:0000256" key="2">
    <source>
        <dbReference type="ARBA" id="ARBA00023043"/>
    </source>
</evidence>
<dbReference type="AlphaFoldDB" id="A0A6V7HF38"/>
<dbReference type="Proteomes" id="UP000752696">
    <property type="component" value="Unassembled WGS sequence"/>
</dbReference>
<evidence type="ECO:0000313" key="5">
    <source>
        <dbReference type="Proteomes" id="UP000752696"/>
    </source>
</evidence>
<organism evidence="4 5">
    <name type="scientific">Heterotrigona itama</name>
    <dbReference type="NCBI Taxonomy" id="395501"/>
    <lineage>
        <taxon>Eukaryota</taxon>
        <taxon>Metazoa</taxon>
        <taxon>Ecdysozoa</taxon>
        <taxon>Arthropoda</taxon>
        <taxon>Hexapoda</taxon>
        <taxon>Insecta</taxon>
        <taxon>Pterygota</taxon>
        <taxon>Neoptera</taxon>
        <taxon>Endopterygota</taxon>
        <taxon>Hymenoptera</taxon>
        <taxon>Apocrita</taxon>
        <taxon>Aculeata</taxon>
        <taxon>Apoidea</taxon>
        <taxon>Anthophila</taxon>
        <taxon>Apidae</taxon>
        <taxon>Heterotrigona</taxon>
    </lineage>
</organism>
<dbReference type="PANTHER" id="PTHR24198:SF165">
    <property type="entry name" value="ANKYRIN REPEAT-CONTAINING PROTEIN-RELATED"/>
    <property type="match status" value="1"/>
</dbReference>
<dbReference type="Pfam" id="PF13857">
    <property type="entry name" value="Ank_5"/>
    <property type="match status" value="1"/>
</dbReference>
<evidence type="ECO:0000256" key="1">
    <source>
        <dbReference type="ARBA" id="ARBA00022737"/>
    </source>
</evidence>
<reference evidence="4" key="1">
    <citation type="submission" date="2020-07" db="EMBL/GenBank/DDBJ databases">
        <authorList>
            <person name="Nazaruddin N."/>
        </authorList>
    </citation>
    <scope>NUCLEOTIDE SEQUENCE</scope>
</reference>
<sequence>MKIYILAGSTVNKKKLNEISKHSSIVQTLLSARASPNIVHSNTGITPLHIASMLGSLGSVGDGNVTKRVALSSVQKINVNCSSFRQCGYTSLHIAALKSHSECLQMLIDNGGNLLAKTETGLTVIDFIFVKIRQPISFPSSCVIMDSRDHTIIKTA</sequence>
<name>A0A6V7HF38_9HYME</name>
<gene>
    <name evidence="4" type="ORF">MHI_LOCUS830435</name>
</gene>
<keyword evidence="2 3" id="KW-0040">ANK repeat</keyword>
<dbReference type="OrthoDB" id="5402602at2759"/>
<dbReference type="SMART" id="SM00248">
    <property type="entry name" value="ANK"/>
    <property type="match status" value="2"/>
</dbReference>
<dbReference type="InterPro" id="IPR002110">
    <property type="entry name" value="Ankyrin_rpt"/>
</dbReference>
<proteinExistence type="predicted"/>
<keyword evidence="5" id="KW-1185">Reference proteome</keyword>
<protein>
    <submittedName>
        <fullName evidence="4">Uncharacterized protein</fullName>
    </submittedName>
</protein>
<accession>A0A6V7HF38</accession>
<evidence type="ECO:0000313" key="4">
    <source>
        <dbReference type="EMBL" id="CAD1478896.1"/>
    </source>
</evidence>
<dbReference type="InterPro" id="IPR036770">
    <property type="entry name" value="Ankyrin_rpt-contain_sf"/>
</dbReference>
<keyword evidence="1" id="KW-0677">Repeat</keyword>